<evidence type="ECO:0000256" key="2">
    <source>
        <dbReference type="ARBA" id="ARBA00009298"/>
    </source>
</evidence>
<name>A0ABS6G2N5_9FIRM</name>
<dbReference type="InterPro" id="IPR049177">
    <property type="entry name" value="MgtC_SapB_SrpB_YhiD_N"/>
</dbReference>
<gene>
    <name evidence="9" type="ORF">KQI88_09350</name>
</gene>
<organism evidence="9 10">
    <name type="scientific">Alkaliphilus flagellatus</name>
    <dbReference type="NCBI Taxonomy" id="2841507"/>
    <lineage>
        <taxon>Bacteria</taxon>
        <taxon>Bacillati</taxon>
        <taxon>Bacillota</taxon>
        <taxon>Clostridia</taxon>
        <taxon>Peptostreptococcales</taxon>
        <taxon>Natronincolaceae</taxon>
        <taxon>Alkaliphilus</taxon>
    </lineage>
</organism>
<evidence type="ECO:0000313" key="10">
    <source>
        <dbReference type="Proteomes" id="UP000779508"/>
    </source>
</evidence>
<keyword evidence="6 7" id="KW-0472">Membrane</keyword>
<feature type="transmembrane region" description="Helical" evidence="7">
    <location>
        <begin position="70"/>
        <end position="88"/>
    </location>
</feature>
<sequence length="225" mass="24123">MISNIEIISRLLLSAFLGGLIGMEREANNRPAGLRTHVLVTLGSALIMMISIDGFRGTGFNGNGGEPARLAAQVVSGIGFLGAGTILRNGTSIKGLTTAASLWVCGGIGLAVGSGYYLGGLVTVVIVLFTLMRLGMLERSFLKKKYRVLIVNSIERSGLIGELATVLGSYSMDIRDIKIIRDDEDNALGTIEIRFMLKVPKSFPNSRLLEGIHNIKGVKEVGWQM</sequence>
<reference evidence="9 10" key="1">
    <citation type="submission" date="2021-06" db="EMBL/GenBank/DDBJ databases">
        <authorList>
            <person name="Sun Q."/>
            <person name="Li D."/>
        </authorList>
    </citation>
    <scope>NUCLEOTIDE SEQUENCE [LARGE SCALE GENOMIC DNA]</scope>
    <source>
        <strain evidence="9 10">MSJ-5</strain>
    </source>
</reference>
<keyword evidence="10" id="KW-1185">Reference proteome</keyword>
<evidence type="ECO:0000313" key="9">
    <source>
        <dbReference type="EMBL" id="MBU5676623.1"/>
    </source>
</evidence>
<comment type="similarity">
    <text evidence="2">Belongs to the MgtC/SapB family.</text>
</comment>
<feature type="domain" description="MgtC/SapB/SrpB/YhiD N-terminal" evidence="8">
    <location>
        <begin position="11"/>
        <end position="139"/>
    </location>
</feature>
<protein>
    <submittedName>
        <fullName evidence="9">MgtC/SapB family protein</fullName>
    </submittedName>
</protein>
<dbReference type="RefSeq" id="WP_216416597.1">
    <property type="nucleotide sequence ID" value="NZ_JAHLQK010000003.1"/>
</dbReference>
<evidence type="ECO:0000256" key="6">
    <source>
        <dbReference type="ARBA" id="ARBA00023136"/>
    </source>
</evidence>
<evidence type="ECO:0000259" key="8">
    <source>
        <dbReference type="Pfam" id="PF02308"/>
    </source>
</evidence>
<evidence type="ECO:0000256" key="3">
    <source>
        <dbReference type="ARBA" id="ARBA00022475"/>
    </source>
</evidence>
<dbReference type="Proteomes" id="UP000779508">
    <property type="component" value="Unassembled WGS sequence"/>
</dbReference>
<dbReference type="EMBL" id="JAHLQK010000003">
    <property type="protein sequence ID" value="MBU5676623.1"/>
    <property type="molecule type" value="Genomic_DNA"/>
</dbReference>
<comment type="caution">
    <text evidence="9">The sequence shown here is derived from an EMBL/GenBank/DDBJ whole genome shotgun (WGS) entry which is preliminary data.</text>
</comment>
<accession>A0ABS6G2N5</accession>
<evidence type="ECO:0000256" key="4">
    <source>
        <dbReference type="ARBA" id="ARBA00022692"/>
    </source>
</evidence>
<dbReference type="InterPro" id="IPR003416">
    <property type="entry name" value="MgtC/SapB/SrpB/YhiD_fam"/>
</dbReference>
<evidence type="ECO:0000256" key="5">
    <source>
        <dbReference type="ARBA" id="ARBA00022989"/>
    </source>
</evidence>
<comment type="subcellular location">
    <subcellularLocation>
        <location evidence="1">Cell membrane</location>
        <topology evidence="1">Multi-pass membrane protein</topology>
    </subcellularLocation>
</comment>
<dbReference type="PANTHER" id="PTHR33778:SF1">
    <property type="entry name" value="MAGNESIUM TRANSPORTER YHID-RELATED"/>
    <property type="match status" value="1"/>
</dbReference>
<proteinExistence type="inferred from homology"/>
<dbReference type="PANTHER" id="PTHR33778">
    <property type="entry name" value="PROTEIN MGTC"/>
    <property type="match status" value="1"/>
</dbReference>
<keyword evidence="5 7" id="KW-1133">Transmembrane helix</keyword>
<dbReference type="Pfam" id="PF02308">
    <property type="entry name" value="MgtC"/>
    <property type="match status" value="1"/>
</dbReference>
<feature type="transmembrane region" description="Helical" evidence="7">
    <location>
        <begin position="32"/>
        <end position="50"/>
    </location>
</feature>
<evidence type="ECO:0000256" key="1">
    <source>
        <dbReference type="ARBA" id="ARBA00004651"/>
    </source>
</evidence>
<keyword evidence="3" id="KW-1003">Cell membrane</keyword>
<keyword evidence="4 7" id="KW-0812">Transmembrane</keyword>
<feature type="transmembrane region" description="Helical" evidence="7">
    <location>
        <begin position="118"/>
        <end position="137"/>
    </location>
</feature>
<evidence type="ECO:0000256" key="7">
    <source>
        <dbReference type="SAM" id="Phobius"/>
    </source>
</evidence>